<dbReference type="SUPFAM" id="SSF49464">
    <property type="entry name" value="Carboxypeptidase regulatory domain-like"/>
    <property type="match status" value="1"/>
</dbReference>
<dbReference type="EMBL" id="CADCTV010001071">
    <property type="protein sequence ID" value="CAA9377063.1"/>
    <property type="molecule type" value="Genomic_DNA"/>
</dbReference>
<sequence>MKRFPLVTGTLLLFACSGITDPVCACSPPGGGTAVITGTVRSPAMAPVPGARVRVWLLQDNTCEEPARTVVSTVQTDAAGGFRHTESWSGGRKCFRVSAEPPQGSALAPSESQIVRVDFLDTGVTPDSVELSFQLR</sequence>
<feature type="chain" id="PRO_5026912401" description="Carboxypeptidase regulatory-like domain-containing protein" evidence="1">
    <location>
        <begin position="26"/>
        <end position="136"/>
    </location>
</feature>
<dbReference type="AlphaFoldDB" id="A0A6J4N4A6"/>
<protein>
    <recommendedName>
        <fullName evidence="3">Carboxypeptidase regulatory-like domain-containing protein</fullName>
    </recommendedName>
</protein>
<proteinExistence type="predicted"/>
<gene>
    <name evidence="2" type="ORF">AVDCRST_MAG89-5084</name>
</gene>
<reference evidence="2" key="1">
    <citation type="submission" date="2020-02" db="EMBL/GenBank/DDBJ databases">
        <authorList>
            <person name="Meier V. D."/>
        </authorList>
    </citation>
    <scope>NUCLEOTIDE SEQUENCE</scope>
    <source>
        <strain evidence="2">AVDCRST_MAG89</strain>
    </source>
</reference>
<keyword evidence="1" id="KW-0732">Signal</keyword>
<dbReference type="PROSITE" id="PS51257">
    <property type="entry name" value="PROKAR_LIPOPROTEIN"/>
    <property type="match status" value="1"/>
</dbReference>
<feature type="signal peptide" evidence="1">
    <location>
        <begin position="1"/>
        <end position="25"/>
    </location>
</feature>
<name>A0A6J4N4A6_9BACT</name>
<organism evidence="2">
    <name type="scientific">uncultured Gemmatimonadota bacterium</name>
    <dbReference type="NCBI Taxonomy" id="203437"/>
    <lineage>
        <taxon>Bacteria</taxon>
        <taxon>Pseudomonadati</taxon>
        <taxon>Gemmatimonadota</taxon>
        <taxon>environmental samples</taxon>
    </lineage>
</organism>
<evidence type="ECO:0008006" key="3">
    <source>
        <dbReference type="Google" id="ProtNLM"/>
    </source>
</evidence>
<accession>A0A6J4N4A6</accession>
<dbReference type="InterPro" id="IPR008969">
    <property type="entry name" value="CarboxyPept-like_regulatory"/>
</dbReference>
<evidence type="ECO:0000256" key="1">
    <source>
        <dbReference type="SAM" id="SignalP"/>
    </source>
</evidence>
<evidence type="ECO:0000313" key="2">
    <source>
        <dbReference type="EMBL" id="CAA9377063.1"/>
    </source>
</evidence>